<protein>
    <submittedName>
        <fullName evidence="1">Uncharacterized protein</fullName>
    </submittedName>
</protein>
<name>A0A8T0HSL1_CERPU</name>
<sequence>MMRKHESKLLRIPSLRISTHCYHKIQYPATLDSFNNTAKGDTSSTKTYTQNTNACKNKRRSLSQLTSTIEWTSNNTTLHNRILITATSSSAKIQRHVHFHHNLN</sequence>
<evidence type="ECO:0000313" key="2">
    <source>
        <dbReference type="Proteomes" id="UP000822688"/>
    </source>
</evidence>
<keyword evidence="2" id="KW-1185">Reference proteome</keyword>
<organism evidence="1 2">
    <name type="scientific">Ceratodon purpureus</name>
    <name type="common">Fire moss</name>
    <name type="synonym">Dicranum purpureum</name>
    <dbReference type="NCBI Taxonomy" id="3225"/>
    <lineage>
        <taxon>Eukaryota</taxon>
        <taxon>Viridiplantae</taxon>
        <taxon>Streptophyta</taxon>
        <taxon>Embryophyta</taxon>
        <taxon>Bryophyta</taxon>
        <taxon>Bryophytina</taxon>
        <taxon>Bryopsida</taxon>
        <taxon>Dicranidae</taxon>
        <taxon>Pseudoditrichales</taxon>
        <taxon>Ditrichaceae</taxon>
        <taxon>Ceratodon</taxon>
    </lineage>
</organism>
<gene>
    <name evidence="1" type="ORF">KC19_VG224500</name>
</gene>
<proteinExistence type="predicted"/>
<evidence type="ECO:0000313" key="1">
    <source>
        <dbReference type="EMBL" id="KAG0573952.1"/>
    </source>
</evidence>
<comment type="caution">
    <text evidence="1">The sequence shown here is derived from an EMBL/GenBank/DDBJ whole genome shotgun (WGS) entry which is preliminary data.</text>
</comment>
<dbReference type="AlphaFoldDB" id="A0A8T0HSL1"/>
<dbReference type="Proteomes" id="UP000822688">
    <property type="component" value="Chromosome V"/>
</dbReference>
<accession>A0A8T0HSL1</accession>
<dbReference type="EMBL" id="CM026426">
    <property type="protein sequence ID" value="KAG0573952.1"/>
    <property type="molecule type" value="Genomic_DNA"/>
</dbReference>
<reference evidence="1" key="1">
    <citation type="submission" date="2020-06" db="EMBL/GenBank/DDBJ databases">
        <title>WGS assembly of Ceratodon purpureus strain R40.</title>
        <authorList>
            <person name="Carey S.B."/>
            <person name="Jenkins J."/>
            <person name="Shu S."/>
            <person name="Lovell J.T."/>
            <person name="Sreedasyam A."/>
            <person name="Maumus F."/>
            <person name="Tiley G.P."/>
            <person name="Fernandez-Pozo N."/>
            <person name="Barry K."/>
            <person name="Chen C."/>
            <person name="Wang M."/>
            <person name="Lipzen A."/>
            <person name="Daum C."/>
            <person name="Saski C.A."/>
            <person name="Payton A.C."/>
            <person name="Mcbreen J.C."/>
            <person name="Conrad R.E."/>
            <person name="Kollar L.M."/>
            <person name="Olsson S."/>
            <person name="Huttunen S."/>
            <person name="Landis J.B."/>
            <person name="Wickett N.J."/>
            <person name="Johnson M.G."/>
            <person name="Rensing S.A."/>
            <person name="Grimwood J."/>
            <person name="Schmutz J."/>
            <person name="Mcdaniel S.F."/>
        </authorList>
    </citation>
    <scope>NUCLEOTIDE SEQUENCE</scope>
    <source>
        <strain evidence="1">R40</strain>
    </source>
</reference>